<dbReference type="RefSeq" id="WP_057772705.1">
    <property type="nucleotide sequence ID" value="NZ_CP042593.1"/>
</dbReference>
<dbReference type="SUPFAM" id="SSF46626">
    <property type="entry name" value="Cytochrome c"/>
    <property type="match status" value="2"/>
</dbReference>
<dbReference type="AlphaFoldDB" id="A0A5B8Z9X0"/>
<proteinExistence type="predicted"/>
<dbReference type="GO" id="GO:0046872">
    <property type="term" value="F:metal ion binding"/>
    <property type="evidence" value="ECO:0007669"/>
    <property type="project" value="UniProtKB-KW"/>
</dbReference>
<evidence type="ECO:0000256" key="3">
    <source>
        <dbReference type="ARBA" id="ARBA00023004"/>
    </source>
</evidence>
<evidence type="ECO:0000256" key="1">
    <source>
        <dbReference type="ARBA" id="ARBA00022617"/>
    </source>
</evidence>
<keyword evidence="2 4" id="KW-0479">Metal-binding</keyword>
<dbReference type="STRING" id="1742359.GCA_001439625_03043"/>
<evidence type="ECO:0000256" key="4">
    <source>
        <dbReference type="PROSITE-ProRule" id="PRU00433"/>
    </source>
</evidence>
<keyword evidence="8" id="KW-1185">Reference proteome</keyword>
<dbReference type="GO" id="GO:0020037">
    <property type="term" value="F:heme binding"/>
    <property type="evidence" value="ECO:0007669"/>
    <property type="project" value="InterPro"/>
</dbReference>
<keyword evidence="1 4" id="KW-0349">Heme</keyword>
<reference evidence="8" key="1">
    <citation type="submission" date="2019-08" db="EMBL/GenBank/DDBJ databases">
        <authorList>
            <person name="Zheng X."/>
        </authorList>
    </citation>
    <scope>NUCLEOTIDE SEQUENCE [LARGE SCALE GENOMIC DNA]</scope>
    <source>
        <strain evidence="8">FJAT-25496</strain>
    </source>
</reference>
<dbReference type="Gene3D" id="1.10.760.10">
    <property type="entry name" value="Cytochrome c-like domain"/>
    <property type="match status" value="2"/>
</dbReference>
<evidence type="ECO:0000256" key="2">
    <source>
        <dbReference type="ARBA" id="ARBA00022723"/>
    </source>
</evidence>
<keyword evidence="3 4" id="KW-0408">Iron</keyword>
<gene>
    <name evidence="7" type="ORF">FSZ17_22315</name>
</gene>
<dbReference type="Proteomes" id="UP000321555">
    <property type="component" value="Chromosome"/>
</dbReference>
<evidence type="ECO:0000313" key="8">
    <source>
        <dbReference type="Proteomes" id="UP000321555"/>
    </source>
</evidence>
<feature type="region of interest" description="Disordered" evidence="5">
    <location>
        <begin position="40"/>
        <end position="69"/>
    </location>
</feature>
<feature type="domain" description="Cytochrome c" evidence="6">
    <location>
        <begin position="194"/>
        <end position="278"/>
    </location>
</feature>
<dbReference type="KEGG" id="bda:FSZ17_22315"/>
<feature type="compositionally biased region" description="Acidic residues" evidence="5">
    <location>
        <begin position="41"/>
        <end position="51"/>
    </location>
</feature>
<evidence type="ECO:0000259" key="6">
    <source>
        <dbReference type="PROSITE" id="PS51007"/>
    </source>
</evidence>
<dbReference type="InterPro" id="IPR051459">
    <property type="entry name" value="Cytochrome_c-type_DH"/>
</dbReference>
<dbReference type="Pfam" id="PF21342">
    <property type="entry name" value="SoxA-TsdA_cyt-c"/>
    <property type="match status" value="1"/>
</dbReference>
<evidence type="ECO:0000256" key="5">
    <source>
        <dbReference type="SAM" id="MobiDB-lite"/>
    </source>
</evidence>
<dbReference type="PANTHER" id="PTHR35008">
    <property type="entry name" value="BLL4482 PROTEIN-RELATED"/>
    <property type="match status" value="1"/>
</dbReference>
<dbReference type="PROSITE" id="PS51007">
    <property type="entry name" value="CYTC"/>
    <property type="match status" value="1"/>
</dbReference>
<evidence type="ECO:0000313" key="7">
    <source>
        <dbReference type="EMBL" id="QED49788.1"/>
    </source>
</evidence>
<name>A0A5B8Z9X0_CYTDA</name>
<dbReference type="InterPro" id="IPR009056">
    <property type="entry name" value="Cyt_c-like_dom"/>
</dbReference>
<accession>A0A5B8Z9X0</accession>
<organism evidence="7 8">
    <name type="scientific">Cytobacillus dafuensis</name>
    <name type="common">Bacillus dafuensis</name>
    <dbReference type="NCBI Taxonomy" id="1742359"/>
    <lineage>
        <taxon>Bacteria</taxon>
        <taxon>Bacillati</taxon>
        <taxon>Bacillota</taxon>
        <taxon>Bacilli</taxon>
        <taxon>Bacillales</taxon>
        <taxon>Bacillaceae</taxon>
        <taxon>Cytobacillus</taxon>
    </lineage>
</organism>
<dbReference type="InterPro" id="IPR036909">
    <property type="entry name" value="Cyt_c-like_dom_sf"/>
</dbReference>
<sequence>MKNKLFLSSVLAIATLLVVGFSITFFVVKDSDKNVAVDSQVDNEDSQDPSEEVAKHPYAPPSLDDVPEGEEGELIKLGYKYATETSTALDGYVGNTLNCASCHADGGYGGSLDLVGISKTHPQYNPRAGKEVTLEDRINGCFKRSMNGKPLPKDSQEMKAMVAFYDYISQNVPDGTTERPWAKLKKSEADIENVDIENGREIYNKACISCHGENGGQGTPLALWGDDSYNIGAGMARLRTSAGFIQEYMPKAEVGGYAPGSLTDEEAMNLAAYINSQMRPDFPDKIYDWPNGDAPDDAAYETLAGKKTDNAEKK</sequence>
<protein>
    <submittedName>
        <fullName evidence="7">C-type cytochrome</fullName>
    </submittedName>
</protein>
<dbReference type="Pfam" id="PF13442">
    <property type="entry name" value="Cytochrome_CBB3"/>
    <property type="match status" value="1"/>
</dbReference>
<dbReference type="PANTHER" id="PTHR35008:SF4">
    <property type="entry name" value="BLL4482 PROTEIN"/>
    <property type="match status" value="1"/>
</dbReference>
<dbReference type="GO" id="GO:0009055">
    <property type="term" value="F:electron transfer activity"/>
    <property type="evidence" value="ECO:0007669"/>
    <property type="project" value="InterPro"/>
</dbReference>
<dbReference type="OrthoDB" id="9779283at2"/>
<dbReference type="EMBL" id="CP042593">
    <property type="protein sequence ID" value="QED49788.1"/>
    <property type="molecule type" value="Genomic_DNA"/>
</dbReference>